<dbReference type="Proteomes" id="UP000250235">
    <property type="component" value="Unassembled WGS sequence"/>
</dbReference>
<keyword evidence="3" id="KW-1185">Reference proteome</keyword>
<name>A0A2Z7BMW0_9LAMI</name>
<feature type="compositionally biased region" description="Basic and acidic residues" evidence="1">
    <location>
        <begin position="122"/>
        <end position="133"/>
    </location>
</feature>
<dbReference type="OrthoDB" id="1727805at2759"/>
<evidence type="ECO:0000313" key="3">
    <source>
        <dbReference type="Proteomes" id="UP000250235"/>
    </source>
</evidence>
<protein>
    <recommendedName>
        <fullName evidence="4">CCHC-type domain-containing protein</fullName>
    </recommendedName>
</protein>
<evidence type="ECO:0000313" key="2">
    <source>
        <dbReference type="EMBL" id="KZV33428.1"/>
    </source>
</evidence>
<evidence type="ECO:0008006" key="4">
    <source>
        <dbReference type="Google" id="ProtNLM"/>
    </source>
</evidence>
<dbReference type="AlphaFoldDB" id="A0A2Z7BMW0"/>
<dbReference type="EMBL" id="KV005798">
    <property type="protein sequence ID" value="KZV33428.1"/>
    <property type="molecule type" value="Genomic_DNA"/>
</dbReference>
<accession>A0A2Z7BMW0</accession>
<feature type="region of interest" description="Disordered" evidence="1">
    <location>
        <begin position="120"/>
        <end position="148"/>
    </location>
</feature>
<sequence>MLSILSDMYEKPSANNKVHLMKKLFNLKMEEGASMVAHINEFNTIVSQLTSVEINFDDEIRALILLASLPNSWEPMRVAVSNYIDKTKMQFNDVRDQILAEEVRRIDSGEGTSLRSALNLDNRGRGRSVEKNSNRWRGRSKSRNGKDKNNFEKKLKCWSCGETGHLKKN</sequence>
<reference evidence="2 3" key="1">
    <citation type="journal article" date="2015" name="Proc. Natl. Acad. Sci. U.S.A.">
        <title>The resurrection genome of Boea hygrometrica: A blueprint for survival of dehydration.</title>
        <authorList>
            <person name="Xiao L."/>
            <person name="Yang G."/>
            <person name="Zhang L."/>
            <person name="Yang X."/>
            <person name="Zhao S."/>
            <person name="Ji Z."/>
            <person name="Zhou Q."/>
            <person name="Hu M."/>
            <person name="Wang Y."/>
            <person name="Chen M."/>
            <person name="Xu Y."/>
            <person name="Jin H."/>
            <person name="Xiao X."/>
            <person name="Hu G."/>
            <person name="Bao F."/>
            <person name="Hu Y."/>
            <person name="Wan P."/>
            <person name="Li L."/>
            <person name="Deng X."/>
            <person name="Kuang T."/>
            <person name="Xiang C."/>
            <person name="Zhu J.K."/>
            <person name="Oliver M.J."/>
            <person name="He Y."/>
        </authorList>
    </citation>
    <scope>NUCLEOTIDE SEQUENCE [LARGE SCALE GENOMIC DNA]</scope>
    <source>
        <strain evidence="3">cv. XS01</strain>
    </source>
</reference>
<organism evidence="2 3">
    <name type="scientific">Dorcoceras hygrometricum</name>
    <dbReference type="NCBI Taxonomy" id="472368"/>
    <lineage>
        <taxon>Eukaryota</taxon>
        <taxon>Viridiplantae</taxon>
        <taxon>Streptophyta</taxon>
        <taxon>Embryophyta</taxon>
        <taxon>Tracheophyta</taxon>
        <taxon>Spermatophyta</taxon>
        <taxon>Magnoliopsida</taxon>
        <taxon>eudicotyledons</taxon>
        <taxon>Gunneridae</taxon>
        <taxon>Pentapetalae</taxon>
        <taxon>asterids</taxon>
        <taxon>lamiids</taxon>
        <taxon>Lamiales</taxon>
        <taxon>Gesneriaceae</taxon>
        <taxon>Didymocarpoideae</taxon>
        <taxon>Trichosporeae</taxon>
        <taxon>Loxocarpinae</taxon>
        <taxon>Dorcoceras</taxon>
    </lineage>
</organism>
<proteinExistence type="predicted"/>
<evidence type="ECO:0000256" key="1">
    <source>
        <dbReference type="SAM" id="MobiDB-lite"/>
    </source>
</evidence>
<gene>
    <name evidence="2" type="ORF">F511_38579</name>
</gene>
<feature type="compositionally biased region" description="Basic residues" evidence="1">
    <location>
        <begin position="134"/>
        <end position="143"/>
    </location>
</feature>
<dbReference type="Pfam" id="PF14223">
    <property type="entry name" value="Retrotran_gag_2"/>
    <property type="match status" value="1"/>
</dbReference>